<evidence type="ECO:0000256" key="1">
    <source>
        <dbReference type="SAM" id="MobiDB-lite"/>
    </source>
</evidence>
<feature type="compositionally biased region" description="Polar residues" evidence="1">
    <location>
        <begin position="38"/>
        <end position="66"/>
    </location>
</feature>
<evidence type="ECO:0000313" key="3">
    <source>
        <dbReference type="Proteomes" id="UP000240760"/>
    </source>
</evidence>
<reference evidence="2 3" key="1">
    <citation type="submission" date="2016-07" db="EMBL/GenBank/DDBJ databases">
        <title>Multiple horizontal gene transfer events from other fungi enriched the ability of initially mycotrophic Trichoderma (Ascomycota) to feed on dead plant biomass.</title>
        <authorList>
            <consortium name="DOE Joint Genome Institute"/>
            <person name="Aerts A."/>
            <person name="Atanasova L."/>
            <person name="Chenthamara K."/>
            <person name="Zhang J."/>
            <person name="Grujic M."/>
            <person name="Henrissat B."/>
            <person name="Kuo A."/>
            <person name="Salamov A."/>
            <person name="Lipzen A."/>
            <person name="Labutti K."/>
            <person name="Barry K."/>
            <person name="Miao Y."/>
            <person name="Rahimi M.J."/>
            <person name="Shen Q."/>
            <person name="Grigoriev I.V."/>
            <person name="Kubicek C.P."/>
            <person name="Druzhinina I.S."/>
        </authorList>
    </citation>
    <scope>NUCLEOTIDE SEQUENCE [LARGE SCALE GENOMIC DNA]</scope>
    <source>
        <strain evidence="2 3">ATCC 18648</strain>
    </source>
</reference>
<accession>A0A2T4C165</accession>
<feature type="compositionally biased region" description="Basic and acidic residues" evidence="1">
    <location>
        <begin position="68"/>
        <end position="80"/>
    </location>
</feature>
<organism evidence="2 3">
    <name type="scientific">Trichoderma longibrachiatum ATCC 18648</name>
    <dbReference type="NCBI Taxonomy" id="983965"/>
    <lineage>
        <taxon>Eukaryota</taxon>
        <taxon>Fungi</taxon>
        <taxon>Dikarya</taxon>
        <taxon>Ascomycota</taxon>
        <taxon>Pezizomycotina</taxon>
        <taxon>Sordariomycetes</taxon>
        <taxon>Hypocreomycetidae</taxon>
        <taxon>Hypocreales</taxon>
        <taxon>Hypocreaceae</taxon>
        <taxon>Trichoderma</taxon>
    </lineage>
</organism>
<dbReference type="OrthoDB" id="4898285at2759"/>
<dbReference type="EMBL" id="KZ679134">
    <property type="protein sequence ID" value="PTB75302.1"/>
    <property type="molecule type" value="Genomic_DNA"/>
</dbReference>
<proteinExistence type="predicted"/>
<feature type="compositionally biased region" description="Basic and acidic residues" evidence="1">
    <location>
        <begin position="95"/>
        <end position="108"/>
    </location>
</feature>
<keyword evidence="3" id="KW-1185">Reference proteome</keyword>
<feature type="region of interest" description="Disordered" evidence="1">
    <location>
        <begin position="1"/>
        <end position="108"/>
    </location>
</feature>
<evidence type="ECO:0000313" key="2">
    <source>
        <dbReference type="EMBL" id="PTB75302.1"/>
    </source>
</evidence>
<protein>
    <submittedName>
        <fullName evidence="2">Uncharacterized protein</fullName>
    </submittedName>
</protein>
<sequence length="174" mass="19567">MPSTDRLRRHKRKNASGNAKAVDGRQLAPLDSMEESHSLQISPTQLTEVDLQAQATMKQACDSGSTRSHRDAQTSGDHRNVQLLASPESQGPNKDAPKLKGNETKKEVSKRYLMAEDGPWNTLSLSSDEDSGWIRIHRDDYEAGRHAVKTPTKTVLHMRIDERRLIRWVSRDAS</sequence>
<gene>
    <name evidence="2" type="ORF">M440DRAFT_1335293</name>
</gene>
<name>A0A2T4C165_TRILO</name>
<dbReference type="AlphaFoldDB" id="A0A2T4C165"/>
<dbReference type="Proteomes" id="UP000240760">
    <property type="component" value="Unassembled WGS sequence"/>
</dbReference>